<dbReference type="PANTHER" id="PTHR11933">
    <property type="entry name" value="TRNA 5-METHYLAMINOMETHYL-2-THIOURIDYLATE -METHYLTRANSFERASE"/>
    <property type="match status" value="1"/>
</dbReference>
<evidence type="ECO:0000256" key="9">
    <source>
        <dbReference type="HAMAP-Rule" id="MF_00144"/>
    </source>
</evidence>
<keyword evidence="5 9" id="KW-0067">ATP-binding</keyword>
<dbReference type="Gene3D" id="2.40.30.10">
    <property type="entry name" value="Translation factors"/>
    <property type="match status" value="1"/>
</dbReference>
<dbReference type="PANTHER" id="PTHR11933:SF5">
    <property type="entry name" value="MITOCHONDRIAL TRNA-SPECIFIC 2-THIOURIDYLASE 1"/>
    <property type="match status" value="1"/>
</dbReference>
<feature type="active site" description="Cysteine persulfide intermediate" evidence="9">
    <location>
        <position position="204"/>
    </location>
</feature>
<dbReference type="InterPro" id="IPR046884">
    <property type="entry name" value="MnmA-like_central"/>
</dbReference>
<dbReference type="GO" id="GO:0103016">
    <property type="term" value="F:tRNA-uridine 2-sulfurtransferase activity"/>
    <property type="evidence" value="ECO:0007669"/>
    <property type="project" value="UniProtKB-EC"/>
</dbReference>
<keyword evidence="9" id="KW-0963">Cytoplasm</keyword>
<keyword evidence="3 9" id="KW-0819">tRNA processing</keyword>
<evidence type="ECO:0000313" key="12">
    <source>
        <dbReference type="EMBL" id="MFC3104371.1"/>
    </source>
</evidence>
<evidence type="ECO:0000259" key="11">
    <source>
        <dbReference type="Pfam" id="PF20259"/>
    </source>
</evidence>
<dbReference type="RefSeq" id="WP_380689433.1">
    <property type="nucleotide sequence ID" value="NZ_JBHRSS010000004.1"/>
</dbReference>
<dbReference type="EMBL" id="JBHRSS010000004">
    <property type="protein sequence ID" value="MFC3104371.1"/>
    <property type="molecule type" value="Genomic_DNA"/>
</dbReference>
<keyword evidence="2 9" id="KW-0808">Transferase</keyword>
<comment type="subcellular location">
    <subcellularLocation>
        <location evidence="9">Cytoplasm</location>
    </subcellularLocation>
</comment>
<dbReference type="InterPro" id="IPR014729">
    <property type="entry name" value="Rossmann-like_a/b/a_fold"/>
</dbReference>
<evidence type="ECO:0000259" key="10">
    <source>
        <dbReference type="Pfam" id="PF20258"/>
    </source>
</evidence>
<dbReference type="NCBIfam" id="TIGR00420">
    <property type="entry name" value="trmU"/>
    <property type="match status" value="1"/>
</dbReference>
<evidence type="ECO:0000256" key="3">
    <source>
        <dbReference type="ARBA" id="ARBA00022694"/>
    </source>
</evidence>
<feature type="domain" description="tRNA-specific 2-thiouridylase MnmA-like C-terminal" evidence="10">
    <location>
        <begin position="294"/>
        <end position="368"/>
    </location>
</feature>
<comment type="catalytic activity">
    <reaction evidence="8 9">
        <text>S-sulfanyl-L-cysteinyl-[protein] + uridine(34) in tRNA + AH2 + ATP = 2-thiouridine(34) in tRNA + L-cysteinyl-[protein] + A + AMP + diphosphate + H(+)</text>
        <dbReference type="Rhea" id="RHEA:47032"/>
        <dbReference type="Rhea" id="RHEA-COMP:10131"/>
        <dbReference type="Rhea" id="RHEA-COMP:11726"/>
        <dbReference type="Rhea" id="RHEA-COMP:11727"/>
        <dbReference type="Rhea" id="RHEA-COMP:11728"/>
        <dbReference type="ChEBI" id="CHEBI:13193"/>
        <dbReference type="ChEBI" id="CHEBI:15378"/>
        <dbReference type="ChEBI" id="CHEBI:17499"/>
        <dbReference type="ChEBI" id="CHEBI:29950"/>
        <dbReference type="ChEBI" id="CHEBI:30616"/>
        <dbReference type="ChEBI" id="CHEBI:33019"/>
        <dbReference type="ChEBI" id="CHEBI:61963"/>
        <dbReference type="ChEBI" id="CHEBI:65315"/>
        <dbReference type="ChEBI" id="CHEBI:87170"/>
        <dbReference type="ChEBI" id="CHEBI:456215"/>
        <dbReference type="EC" id="2.8.1.13"/>
    </reaction>
</comment>
<name>A0ABV7ES81_9GAMM</name>
<feature type="region of interest" description="Interaction with target base in tRNA" evidence="9">
    <location>
        <begin position="103"/>
        <end position="105"/>
    </location>
</feature>
<evidence type="ECO:0000256" key="5">
    <source>
        <dbReference type="ARBA" id="ARBA00022840"/>
    </source>
</evidence>
<keyword evidence="4 9" id="KW-0547">Nucleotide-binding</keyword>
<dbReference type="SUPFAM" id="SSF52402">
    <property type="entry name" value="Adenine nucleotide alpha hydrolases-like"/>
    <property type="match status" value="1"/>
</dbReference>
<dbReference type="Proteomes" id="UP001595462">
    <property type="component" value="Unassembled WGS sequence"/>
</dbReference>
<reference evidence="13" key="1">
    <citation type="journal article" date="2019" name="Int. J. Syst. Evol. Microbiol.">
        <title>The Global Catalogue of Microorganisms (GCM) 10K type strain sequencing project: providing services to taxonomists for standard genome sequencing and annotation.</title>
        <authorList>
            <consortium name="The Broad Institute Genomics Platform"/>
            <consortium name="The Broad Institute Genome Sequencing Center for Infectious Disease"/>
            <person name="Wu L."/>
            <person name="Ma J."/>
        </authorList>
    </citation>
    <scope>NUCLEOTIDE SEQUENCE [LARGE SCALE GENOMIC DNA]</scope>
    <source>
        <strain evidence="13">KCTC 52640</strain>
    </source>
</reference>
<comment type="caution">
    <text evidence="12">The sequence shown here is derived from an EMBL/GenBank/DDBJ whole genome shotgun (WGS) entry which is preliminary data.</text>
</comment>
<feature type="binding site" evidence="9">
    <location>
        <begin position="18"/>
        <end position="25"/>
    </location>
    <ligand>
        <name>ATP</name>
        <dbReference type="ChEBI" id="CHEBI:30616"/>
    </ligand>
</feature>
<sequence length="390" mass="42310">MATPFWNRSPADTRIIVGLSGGVDSAVTALTLVEDGYQVEGLFMFNWSEDEAGRCQAADDFDDAQAVCDVLDIPLHRADFSREYKARVFRYFLDSYAAGRTPNPDVLCNREIKFDAFLHHAERLGAHAIATGHYARLTHDDHGTRLLRGRDPGKDQSYFLAAVPMAALERSLFPLGDMHKTDVRKKAQAAGLPIHAKPDSTGVCFIGERDFEGFLRQYLSGRAGPVRISGGVLDGQTIGEHAGLIYYTIGQRRGLGLGGVAGASDAPWYVASKDLASDTLWVTQDEAHPDLVETTLTTAAPHWLIEAPTFPRRCSAQVRYRQRALDCVIDAGPDNGLVVTFDTAPRAIAPGQYAVFYDGDHCLGSAEIVAPGAGAPLPDTSNNERMTSSA</sequence>
<feature type="region of interest" description="Interaction with tRNA" evidence="9">
    <location>
        <begin position="154"/>
        <end position="156"/>
    </location>
</feature>
<evidence type="ECO:0000256" key="4">
    <source>
        <dbReference type="ARBA" id="ARBA00022741"/>
    </source>
</evidence>
<comment type="similarity">
    <text evidence="9">Belongs to the MnmA/TRMU family.</text>
</comment>
<dbReference type="NCBIfam" id="NF001138">
    <property type="entry name" value="PRK00143.1"/>
    <property type="match status" value="1"/>
</dbReference>
<feature type="region of interest" description="Interaction with tRNA" evidence="9">
    <location>
        <begin position="319"/>
        <end position="320"/>
    </location>
</feature>
<dbReference type="InterPro" id="IPR046885">
    <property type="entry name" value="MnmA-like_C"/>
</dbReference>
<dbReference type="HAMAP" id="MF_00144">
    <property type="entry name" value="tRNA_thiouridyl_MnmA"/>
    <property type="match status" value="1"/>
</dbReference>
<comment type="caution">
    <text evidence="9">Lacks conserved residue(s) required for the propagation of feature annotation.</text>
</comment>
<evidence type="ECO:0000313" key="13">
    <source>
        <dbReference type="Proteomes" id="UP001595462"/>
    </source>
</evidence>
<dbReference type="EC" id="2.8.1.13" evidence="9"/>
<feature type="site" description="Interaction with tRNA" evidence="9">
    <location>
        <position position="352"/>
    </location>
</feature>
<evidence type="ECO:0000256" key="2">
    <source>
        <dbReference type="ARBA" id="ARBA00022679"/>
    </source>
</evidence>
<protein>
    <recommendedName>
        <fullName evidence="9">tRNA-specific 2-thiouridylase MnmA</fullName>
        <ecNumber evidence="9">2.8.1.13</ecNumber>
    </recommendedName>
</protein>
<evidence type="ECO:0000256" key="7">
    <source>
        <dbReference type="ARBA" id="ARBA00023157"/>
    </source>
</evidence>
<gene>
    <name evidence="9 12" type="primary">mnmA</name>
    <name evidence="12" type="ORF">ACFOSU_10775</name>
</gene>
<dbReference type="Gene3D" id="2.30.30.280">
    <property type="entry name" value="Adenine nucleotide alpha hydrolases-like domains"/>
    <property type="match status" value="1"/>
</dbReference>
<evidence type="ECO:0000256" key="8">
    <source>
        <dbReference type="ARBA" id="ARBA00051542"/>
    </source>
</evidence>
<dbReference type="Pfam" id="PF20258">
    <property type="entry name" value="tRNA_Me_trans_C"/>
    <property type="match status" value="1"/>
</dbReference>
<keyword evidence="1 9" id="KW-0820">tRNA-binding</keyword>
<dbReference type="Gene3D" id="3.40.50.620">
    <property type="entry name" value="HUPs"/>
    <property type="match status" value="1"/>
</dbReference>
<accession>A0ABV7ES81</accession>
<feature type="binding site" evidence="9">
    <location>
        <position position="132"/>
    </location>
    <ligand>
        <name>ATP</name>
        <dbReference type="ChEBI" id="CHEBI:30616"/>
    </ligand>
</feature>
<keyword evidence="7" id="KW-1015">Disulfide bond</keyword>
<proteinExistence type="inferred from homology"/>
<keyword evidence="6 9" id="KW-0694">RNA-binding</keyword>
<organism evidence="12 13">
    <name type="scientific">Salinisphaera aquimarina</name>
    <dbReference type="NCBI Taxonomy" id="2094031"/>
    <lineage>
        <taxon>Bacteria</taxon>
        <taxon>Pseudomonadati</taxon>
        <taxon>Pseudomonadota</taxon>
        <taxon>Gammaproteobacteria</taxon>
        <taxon>Salinisphaerales</taxon>
        <taxon>Salinisphaeraceae</taxon>
        <taxon>Salinisphaera</taxon>
    </lineage>
</organism>
<feature type="site" description="Interaction with tRNA" evidence="9">
    <location>
        <position position="133"/>
    </location>
</feature>
<comment type="function">
    <text evidence="9">Catalyzes the 2-thiolation of uridine at the wobble position (U34) of tRNA, leading to the formation of s(2)U34.</text>
</comment>
<dbReference type="Pfam" id="PF20259">
    <property type="entry name" value="tRNA_Me_trans_M"/>
    <property type="match status" value="1"/>
</dbReference>
<feature type="domain" description="tRNA-specific 2-thiouridylase MnmA-like central" evidence="11">
    <location>
        <begin position="213"/>
        <end position="283"/>
    </location>
</feature>
<dbReference type="InterPro" id="IPR023382">
    <property type="entry name" value="MnmA-like_central_sf"/>
</dbReference>
<keyword evidence="13" id="KW-1185">Reference proteome</keyword>
<evidence type="ECO:0000256" key="6">
    <source>
        <dbReference type="ARBA" id="ARBA00022884"/>
    </source>
</evidence>
<feature type="active site" description="Nucleophile" evidence="9">
    <location>
        <position position="108"/>
    </location>
</feature>
<evidence type="ECO:0000256" key="1">
    <source>
        <dbReference type="ARBA" id="ARBA00022555"/>
    </source>
</evidence>
<dbReference type="CDD" id="cd01998">
    <property type="entry name" value="MnmA_TRMU-like"/>
    <property type="match status" value="1"/>
</dbReference>
<dbReference type="Pfam" id="PF03054">
    <property type="entry name" value="tRNA_Me_trans"/>
    <property type="match status" value="1"/>
</dbReference>
<feature type="binding site" evidence="9">
    <location>
        <position position="44"/>
    </location>
    <ligand>
        <name>ATP</name>
        <dbReference type="ChEBI" id="CHEBI:30616"/>
    </ligand>
</feature>
<dbReference type="InterPro" id="IPR004506">
    <property type="entry name" value="MnmA-like"/>
</dbReference>